<evidence type="ECO:0000313" key="4">
    <source>
        <dbReference type="Proteomes" id="UP000262621"/>
    </source>
</evidence>
<feature type="domain" description="IraD/Gp25-like" evidence="2">
    <location>
        <begin position="31"/>
        <end position="119"/>
    </location>
</feature>
<evidence type="ECO:0000259" key="2">
    <source>
        <dbReference type="Pfam" id="PF04965"/>
    </source>
</evidence>
<dbReference type="Proteomes" id="UP000262621">
    <property type="component" value="Unassembled WGS sequence"/>
</dbReference>
<accession>A0A372G025</accession>
<evidence type="ECO:0000256" key="1">
    <source>
        <dbReference type="SAM" id="MobiDB-lite"/>
    </source>
</evidence>
<sequence>MRAIRFLGAGFNAGRSGGLGLTAAGGLAMTDGDETVRQALFLLLSTTPGERLMRPGYGSRLHRLVFAPNDDTTAGLAIHYVRAAVTRWEPRVDVLDVDAGPDPDDPWRLVIRLDYRIRASLTPGQLVFSVDLLPTDDDPSGPTPDPGADAEEGR</sequence>
<dbReference type="RefSeq" id="WP_117228112.1">
    <property type="nucleotide sequence ID" value="NZ_CP061725.1"/>
</dbReference>
<dbReference type="Gene3D" id="3.10.450.40">
    <property type="match status" value="1"/>
</dbReference>
<proteinExistence type="predicted"/>
<dbReference type="InterPro" id="IPR007048">
    <property type="entry name" value="IraD/Gp25-like"/>
</dbReference>
<feature type="region of interest" description="Disordered" evidence="1">
    <location>
        <begin position="131"/>
        <end position="154"/>
    </location>
</feature>
<organism evidence="3 4">
    <name type="scientific">Micromonospora craniellae</name>
    <dbReference type="NCBI Taxonomy" id="2294034"/>
    <lineage>
        <taxon>Bacteria</taxon>
        <taxon>Bacillati</taxon>
        <taxon>Actinomycetota</taxon>
        <taxon>Actinomycetes</taxon>
        <taxon>Micromonosporales</taxon>
        <taxon>Micromonosporaceae</taxon>
        <taxon>Micromonospora</taxon>
    </lineage>
</organism>
<comment type="caution">
    <text evidence="3">The sequence shown here is derived from an EMBL/GenBank/DDBJ whole genome shotgun (WGS) entry which is preliminary data.</text>
</comment>
<keyword evidence="4" id="KW-1185">Reference proteome</keyword>
<name>A0A372G025_9ACTN</name>
<dbReference type="Pfam" id="PF04965">
    <property type="entry name" value="GPW_gp25"/>
    <property type="match status" value="1"/>
</dbReference>
<protein>
    <recommendedName>
        <fullName evidence="2">IraD/Gp25-like domain-containing protein</fullName>
    </recommendedName>
</protein>
<gene>
    <name evidence="3" type="ORF">D0Q02_12305</name>
</gene>
<dbReference type="SUPFAM" id="SSF160719">
    <property type="entry name" value="gpW/gp25-like"/>
    <property type="match status" value="1"/>
</dbReference>
<dbReference type="AlphaFoldDB" id="A0A372G025"/>
<dbReference type="OrthoDB" id="9802846at2"/>
<reference evidence="3 4" key="1">
    <citation type="submission" date="2018-08" db="EMBL/GenBank/DDBJ databases">
        <title>Verrucosispora craniellae sp. nov., isolated from a marine sponge in the South China Sea.</title>
        <authorList>
            <person name="Li L."/>
            <person name="Lin H.W."/>
        </authorList>
    </citation>
    <scope>NUCLEOTIDE SEQUENCE [LARGE SCALE GENOMIC DNA]</scope>
    <source>
        <strain evidence="3 4">LHW63014</strain>
    </source>
</reference>
<dbReference type="EMBL" id="QVFU01000010">
    <property type="protein sequence ID" value="RFS46234.1"/>
    <property type="molecule type" value="Genomic_DNA"/>
</dbReference>
<evidence type="ECO:0000313" key="3">
    <source>
        <dbReference type="EMBL" id="RFS46234.1"/>
    </source>
</evidence>